<dbReference type="AlphaFoldDB" id="A0A2S6IN21"/>
<evidence type="ECO:0000256" key="10">
    <source>
        <dbReference type="ARBA" id="ARBA00034808"/>
    </source>
</evidence>
<feature type="domain" description="Helicase ATP-binding" evidence="13">
    <location>
        <begin position="26"/>
        <end position="194"/>
    </location>
</feature>
<evidence type="ECO:0000256" key="7">
    <source>
        <dbReference type="ARBA" id="ARBA00023125"/>
    </source>
</evidence>
<dbReference type="InterPro" id="IPR004589">
    <property type="entry name" value="DNA_helicase_ATP-dep_RecQ"/>
</dbReference>
<evidence type="ECO:0000256" key="1">
    <source>
        <dbReference type="ARBA" id="ARBA00005446"/>
    </source>
</evidence>
<dbReference type="CDD" id="cd17920">
    <property type="entry name" value="DEXHc_RecQ"/>
    <property type="match status" value="1"/>
</dbReference>
<dbReference type="InterPro" id="IPR011545">
    <property type="entry name" value="DEAD/DEAH_box_helicase_dom"/>
</dbReference>
<dbReference type="Pfam" id="PF00271">
    <property type="entry name" value="Helicase_C"/>
    <property type="match status" value="1"/>
</dbReference>
<keyword evidence="2" id="KW-0479">Metal-binding</keyword>
<evidence type="ECO:0000259" key="14">
    <source>
        <dbReference type="PROSITE" id="PS51194"/>
    </source>
</evidence>
<dbReference type="Gene3D" id="1.10.10.10">
    <property type="entry name" value="Winged helix-like DNA-binding domain superfamily/Winged helix DNA-binding domain"/>
    <property type="match status" value="1"/>
</dbReference>
<dbReference type="InterPro" id="IPR032284">
    <property type="entry name" value="RecQ_Zn-bd"/>
</dbReference>
<dbReference type="PANTHER" id="PTHR13710">
    <property type="entry name" value="DNA HELICASE RECQ FAMILY MEMBER"/>
    <property type="match status" value="1"/>
</dbReference>
<dbReference type="GO" id="GO:0043138">
    <property type="term" value="F:3'-5' DNA helicase activity"/>
    <property type="evidence" value="ECO:0007669"/>
    <property type="project" value="UniProtKB-EC"/>
</dbReference>
<evidence type="ECO:0000256" key="2">
    <source>
        <dbReference type="ARBA" id="ARBA00022723"/>
    </source>
</evidence>
<name>A0A2S6IN21_9FLAO</name>
<keyword evidence="5 15" id="KW-0347">Helicase</keyword>
<dbReference type="Gene3D" id="3.40.50.300">
    <property type="entry name" value="P-loop containing nucleotide triphosphate hydrolases"/>
    <property type="match status" value="2"/>
</dbReference>
<evidence type="ECO:0000256" key="8">
    <source>
        <dbReference type="ARBA" id="ARBA00023235"/>
    </source>
</evidence>
<dbReference type="RefSeq" id="WP_104514952.1">
    <property type="nucleotide sequence ID" value="NZ_MQVW01000002.1"/>
</dbReference>
<evidence type="ECO:0000256" key="11">
    <source>
        <dbReference type="ARBA" id="ARBA00044535"/>
    </source>
</evidence>
<dbReference type="GO" id="GO:0003677">
    <property type="term" value="F:DNA binding"/>
    <property type="evidence" value="ECO:0007669"/>
    <property type="project" value="UniProtKB-KW"/>
</dbReference>
<comment type="caution">
    <text evidence="15">The sequence shown here is derived from an EMBL/GenBank/DDBJ whole genome shotgun (WGS) entry which is preliminary data.</text>
</comment>
<dbReference type="GO" id="GO:0005524">
    <property type="term" value="F:ATP binding"/>
    <property type="evidence" value="ECO:0007669"/>
    <property type="project" value="UniProtKB-KW"/>
</dbReference>
<dbReference type="GO" id="GO:0006310">
    <property type="term" value="P:DNA recombination"/>
    <property type="evidence" value="ECO:0007669"/>
    <property type="project" value="InterPro"/>
</dbReference>
<dbReference type="InterPro" id="IPR001650">
    <property type="entry name" value="Helicase_C-like"/>
</dbReference>
<proteinExistence type="inferred from homology"/>
<dbReference type="FunFam" id="3.40.50.300:FF:001389">
    <property type="entry name" value="ATP-dependent DNA helicase RecQ"/>
    <property type="match status" value="1"/>
</dbReference>
<dbReference type="GO" id="GO:0009378">
    <property type="term" value="F:four-way junction helicase activity"/>
    <property type="evidence" value="ECO:0007669"/>
    <property type="project" value="TreeGrafter"/>
</dbReference>
<evidence type="ECO:0000259" key="13">
    <source>
        <dbReference type="PROSITE" id="PS51192"/>
    </source>
</evidence>
<protein>
    <recommendedName>
        <fullName evidence="11">ATP-dependent DNA helicase RecQ</fullName>
        <ecNumber evidence="10">5.6.2.4</ecNumber>
    </recommendedName>
    <alternativeName>
        <fullName evidence="12">DNA 3'-5' helicase RecQ</fullName>
    </alternativeName>
</protein>
<evidence type="ECO:0000256" key="12">
    <source>
        <dbReference type="ARBA" id="ARBA00044550"/>
    </source>
</evidence>
<reference evidence="15 16" key="1">
    <citation type="submission" date="2018-02" db="EMBL/GenBank/DDBJ databases">
        <title>Genomic Encyclopedia of Archaeal and Bacterial Type Strains, Phase II (KMG-II): from individual species to whole genera.</title>
        <authorList>
            <person name="Goeker M."/>
        </authorList>
    </citation>
    <scope>NUCLEOTIDE SEQUENCE [LARGE SCALE GENOMIC DNA]</scope>
    <source>
        <strain evidence="15 16">DSM 16809</strain>
    </source>
</reference>
<evidence type="ECO:0000313" key="16">
    <source>
        <dbReference type="Proteomes" id="UP000239002"/>
    </source>
</evidence>
<comment type="catalytic activity">
    <reaction evidence="9">
        <text>Couples ATP hydrolysis with the unwinding of duplex DNA by translocating in the 3'-5' direction.</text>
        <dbReference type="EC" id="5.6.2.4"/>
    </reaction>
</comment>
<dbReference type="GO" id="GO:0005737">
    <property type="term" value="C:cytoplasm"/>
    <property type="evidence" value="ECO:0007669"/>
    <property type="project" value="TreeGrafter"/>
</dbReference>
<keyword evidence="8" id="KW-0413">Isomerase</keyword>
<dbReference type="PROSITE" id="PS51192">
    <property type="entry name" value="HELICASE_ATP_BIND_1"/>
    <property type="match status" value="1"/>
</dbReference>
<accession>A0A2S6IN21</accession>
<dbReference type="InterPro" id="IPR036388">
    <property type="entry name" value="WH-like_DNA-bd_sf"/>
</dbReference>
<keyword evidence="7" id="KW-0238">DNA-binding</keyword>
<evidence type="ECO:0000313" key="15">
    <source>
        <dbReference type="EMBL" id="PPK95652.1"/>
    </source>
</evidence>
<organism evidence="15 16">
    <name type="scientific">Nonlabens xylanidelens</name>
    <dbReference type="NCBI Taxonomy" id="191564"/>
    <lineage>
        <taxon>Bacteria</taxon>
        <taxon>Pseudomonadati</taxon>
        <taxon>Bacteroidota</taxon>
        <taxon>Flavobacteriia</taxon>
        <taxon>Flavobacteriales</taxon>
        <taxon>Flavobacteriaceae</taxon>
        <taxon>Nonlabens</taxon>
    </lineage>
</organism>
<comment type="similarity">
    <text evidence="1">Belongs to the helicase family. RecQ subfamily.</text>
</comment>
<dbReference type="PANTHER" id="PTHR13710:SF105">
    <property type="entry name" value="ATP-DEPENDENT DNA HELICASE Q1"/>
    <property type="match status" value="1"/>
</dbReference>
<dbReference type="SMART" id="SM00490">
    <property type="entry name" value="HELICc"/>
    <property type="match status" value="1"/>
</dbReference>
<dbReference type="GO" id="GO:0046872">
    <property type="term" value="F:metal ion binding"/>
    <property type="evidence" value="ECO:0007669"/>
    <property type="project" value="UniProtKB-KW"/>
</dbReference>
<evidence type="ECO:0000256" key="4">
    <source>
        <dbReference type="ARBA" id="ARBA00022801"/>
    </source>
</evidence>
<dbReference type="Proteomes" id="UP000239002">
    <property type="component" value="Unassembled WGS sequence"/>
</dbReference>
<dbReference type="EMBL" id="PTJE01000002">
    <property type="protein sequence ID" value="PPK95652.1"/>
    <property type="molecule type" value="Genomic_DNA"/>
</dbReference>
<sequence length="628" mass="71313">MINKSLDILNTVYGYENFKPLQKDIISNVLDGKDTLALLPTAGGKSICYQIPGIQLDGICIVISPLVALIKDQVDQLKKRNIKAVGITGGISYQDLDNVLDNCIYGSYDFLYLSPERLQQSLVKERILKMNVNLIAVDEAHCISEWGHDFRPAYREIHILKELHPRVPVIAVTATATPTVEKDIIETLEFDNYRVFKSSYERCNIDYHIHKTGDKRSSLNSFYATHPGSSITYVRSRKNAVEYTQQLLHNGITAGFYHGGLNNKLRAKTSDQWLHNQLLVMVATNAFGMGIDKPDVRTVVHMQLPDSIESYYQETGRAGRDGLPSIAYSIYNRNDLEHAYNQFIKSQPTPAYLKFIYRKLSNYLRIALGEGEQETHPLSFSQFCSTYQLNGMQAYSALTALERFSVISLSQGYHRRSSVRFRESGKQIMYFAQNRPVVNAIIQSILRTYGSSANQVLQINAALIATRSNTSENEVYETLQLLHDQELIEATITNTDLQITYLIPRDDERVINSFSKELERQNELRLDKLKALVRLITNTDTCINSMLLAYFGEKPTSNCGKCSNCLKDKSLTSISHKVWHVLQKEPLDIVEIERLIKQPKSIIITEIKSLLESGKVTVTNDNKYLLNE</sequence>
<keyword evidence="6" id="KW-0067">ATP-binding</keyword>
<dbReference type="Pfam" id="PF00270">
    <property type="entry name" value="DEAD"/>
    <property type="match status" value="1"/>
</dbReference>
<dbReference type="InterPro" id="IPR027417">
    <property type="entry name" value="P-loop_NTPase"/>
</dbReference>
<evidence type="ECO:0000256" key="3">
    <source>
        <dbReference type="ARBA" id="ARBA00022741"/>
    </source>
</evidence>
<feature type="domain" description="Helicase C-terminal" evidence="14">
    <location>
        <begin position="218"/>
        <end position="364"/>
    </location>
</feature>
<gene>
    <name evidence="15" type="ORF">LY01_01243</name>
</gene>
<keyword evidence="3" id="KW-0547">Nucleotide-binding</keyword>
<dbReference type="Pfam" id="PF16124">
    <property type="entry name" value="RecQ_Zn_bind"/>
    <property type="match status" value="1"/>
</dbReference>
<dbReference type="EC" id="5.6.2.4" evidence="10"/>
<dbReference type="InterPro" id="IPR014001">
    <property type="entry name" value="Helicase_ATP-bd"/>
</dbReference>
<dbReference type="GO" id="GO:0016787">
    <property type="term" value="F:hydrolase activity"/>
    <property type="evidence" value="ECO:0007669"/>
    <property type="project" value="UniProtKB-KW"/>
</dbReference>
<dbReference type="NCBIfam" id="TIGR00614">
    <property type="entry name" value="recQ_fam"/>
    <property type="match status" value="1"/>
</dbReference>
<keyword evidence="16" id="KW-1185">Reference proteome</keyword>
<evidence type="ECO:0000256" key="5">
    <source>
        <dbReference type="ARBA" id="ARBA00022806"/>
    </source>
</evidence>
<evidence type="ECO:0000256" key="6">
    <source>
        <dbReference type="ARBA" id="ARBA00022840"/>
    </source>
</evidence>
<keyword evidence="4" id="KW-0378">Hydrolase</keyword>
<evidence type="ECO:0000256" key="9">
    <source>
        <dbReference type="ARBA" id="ARBA00034617"/>
    </source>
</evidence>
<dbReference type="GO" id="GO:0006281">
    <property type="term" value="P:DNA repair"/>
    <property type="evidence" value="ECO:0007669"/>
    <property type="project" value="TreeGrafter"/>
</dbReference>
<dbReference type="PROSITE" id="PS51194">
    <property type="entry name" value="HELICASE_CTER"/>
    <property type="match status" value="1"/>
</dbReference>
<dbReference type="SMART" id="SM00487">
    <property type="entry name" value="DEXDc"/>
    <property type="match status" value="1"/>
</dbReference>
<dbReference type="OrthoDB" id="9763310at2"/>
<dbReference type="GO" id="GO:0043590">
    <property type="term" value="C:bacterial nucleoid"/>
    <property type="evidence" value="ECO:0007669"/>
    <property type="project" value="TreeGrafter"/>
</dbReference>
<dbReference type="GO" id="GO:0030894">
    <property type="term" value="C:replisome"/>
    <property type="evidence" value="ECO:0007669"/>
    <property type="project" value="TreeGrafter"/>
</dbReference>
<dbReference type="SUPFAM" id="SSF52540">
    <property type="entry name" value="P-loop containing nucleoside triphosphate hydrolases"/>
    <property type="match status" value="1"/>
</dbReference>